<gene>
    <name evidence="1" type="ORF">J7S78_27380</name>
</gene>
<name>A0AAP2BPF3_KLEOX</name>
<dbReference type="RefSeq" id="WP_016808180.1">
    <property type="nucleotide sequence ID" value="NZ_JAGKON010000037.1"/>
</dbReference>
<proteinExistence type="predicted"/>
<dbReference type="EMBL" id="JAGKON010000037">
    <property type="protein sequence ID" value="MBQ0603525.1"/>
    <property type="molecule type" value="Genomic_DNA"/>
</dbReference>
<organism evidence="1 2">
    <name type="scientific">Klebsiella oxytoca</name>
    <dbReference type="NCBI Taxonomy" id="571"/>
    <lineage>
        <taxon>Bacteria</taxon>
        <taxon>Pseudomonadati</taxon>
        <taxon>Pseudomonadota</taxon>
        <taxon>Gammaproteobacteria</taxon>
        <taxon>Enterobacterales</taxon>
        <taxon>Enterobacteriaceae</taxon>
        <taxon>Klebsiella/Raoultella group</taxon>
        <taxon>Klebsiella</taxon>
    </lineage>
</organism>
<accession>A0AAP2BPF3</accession>
<comment type="caution">
    <text evidence="1">The sequence shown here is derived from an EMBL/GenBank/DDBJ whole genome shotgun (WGS) entry which is preliminary data.</text>
</comment>
<dbReference type="Proteomes" id="UP000673434">
    <property type="component" value="Unassembled WGS sequence"/>
</dbReference>
<evidence type="ECO:0000313" key="1">
    <source>
        <dbReference type="EMBL" id="MBQ0603525.1"/>
    </source>
</evidence>
<keyword evidence="2" id="KW-1185">Reference proteome</keyword>
<reference evidence="1 2" key="1">
    <citation type="submission" date="2021-03" db="EMBL/GenBank/DDBJ databases">
        <authorList>
            <person name="Stanton E."/>
        </authorList>
    </citation>
    <scope>NUCLEOTIDE SEQUENCE [LARGE SCALE GENOMIC DNA]</scope>
    <source>
        <strain evidence="1 2">2020EL-00037</strain>
    </source>
</reference>
<protein>
    <submittedName>
        <fullName evidence="1">Uncharacterized protein</fullName>
    </submittedName>
</protein>
<dbReference type="AlphaFoldDB" id="A0AAP2BPF3"/>
<sequence length="86" mass="10207">MPITIQEIKDHRDQYGLHDMSAMPTVEYRKALANGALFWIDHHDFVRSTLSEEIFATNREQLDAMIEHLLEYRNKMSTPPEWMSEK</sequence>
<evidence type="ECO:0000313" key="2">
    <source>
        <dbReference type="Proteomes" id="UP000673434"/>
    </source>
</evidence>